<feature type="domain" description="UBC core" evidence="6">
    <location>
        <begin position="1"/>
        <end position="161"/>
    </location>
</feature>
<dbReference type="InterPro" id="IPR016135">
    <property type="entry name" value="UBQ-conjugating_enzyme/RWD"/>
</dbReference>
<protein>
    <recommendedName>
        <fullName evidence="6">UBC core domain-containing protein</fullName>
    </recommendedName>
</protein>
<dbReference type="SMART" id="SM00212">
    <property type="entry name" value="UBCc"/>
    <property type="match status" value="1"/>
</dbReference>
<dbReference type="PROSITE" id="PS00183">
    <property type="entry name" value="UBC_1"/>
    <property type="match status" value="1"/>
</dbReference>
<dbReference type="GO" id="GO:0005524">
    <property type="term" value="F:ATP binding"/>
    <property type="evidence" value="ECO:0007669"/>
    <property type="project" value="UniProtKB-UniRule"/>
</dbReference>
<keyword evidence="4" id="KW-0067">ATP-binding</keyword>
<gene>
    <name evidence="7" type="ORF">Zmor_016424</name>
</gene>
<name>A0AA38M1Q8_9CUCU</name>
<feature type="compositionally biased region" description="Polar residues" evidence="5">
    <location>
        <begin position="204"/>
        <end position="215"/>
    </location>
</feature>
<organism evidence="7 8">
    <name type="scientific">Zophobas morio</name>
    <dbReference type="NCBI Taxonomy" id="2755281"/>
    <lineage>
        <taxon>Eukaryota</taxon>
        <taxon>Metazoa</taxon>
        <taxon>Ecdysozoa</taxon>
        <taxon>Arthropoda</taxon>
        <taxon>Hexapoda</taxon>
        <taxon>Insecta</taxon>
        <taxon>Pterygota</taxon>
        <taxon>Neoptera</taxon>
        <taxon>Endopterygota</taxon>
        <taxon>Coleoptera</taxon>
        <taxon>Polyphaga</taxon>
        <taxon>Cucujiformia</taxon>
        <taxon>Tenebrionidae</taxon>
        <taxon>Zophobas</taxon>
    </lineage>
</organism>
<dbReference type="AlphaFoldDB" id="A0AA38M1Q8"/>
<dbReference type="SUPFAM" id="SSF54495">
    <property type="entry name" value="UBC-like"/>
    <property type="match status" value="1"/>
</dbReference>
<comment type="similarity">
    <text evidence="4">Belongs to the ubiquitin-conjugating enzyme family.</text>
</comment>
<evidence type="ECO:0000259" key="6">
    <source>
        <dbReference type="PROSITE" id="PS50127"/>
    </source>
</evidence>
<feature type="active site" description="Glycyl thioester intermediate" evidence="3">
    <location>
        <position position="85"/>
    </location>
</feature>
<dbReference type="EMBL" id="JALNTZ010000042">
    <property type="protein sequence ID" value="KAJ3639037.1"/>
    <property type="molecule type" value="Genomic_DNA"/>
</dbReference>
<keyword evidence="1" id="KW-0808">Transferase</keyword>
<dbReference type="PANTHER" id="PTHR24067">
    <property type="entry name" value="UBIQUITIN-CONJUGATING ENZYME E2"/>
    <property type="match status" value="1"/>
</dbReference>
<evidence type="ECO:0000256" key="2">
    <source>
        <dbReference type="ARBA" id="ARBA00022786"/>
    </source>
</evidence>
<dbReference type="GO" id="GO:0016740">
    <property type="term" value="F:transferase activity"/>
    <property type="evidence" value="ECO:0007669"/>
    <property type="project" value="UniProtKB-KW"/>
</dbReference>
<evidence type="ECO:0000313" key="8">
    <source>
        <dbReference type="Proteomes" id="UP001168821"/>
    </source>
</evidence>
<evidence type="ECO:0000313" key="7">
    <source>
        <dbReference type="EMBL" id="KAJ3639037.1"/>
    </source>
</evidence>
<dbReference type="InterPro" id="IPR000608">
    <property type="entry name" value="UBC"/>
</dbReference>
<evidence type="ECO:0000256" key="5">
    <source>
        <dbReference type="SAM" id="MobiDB-lite"/>
    </source>
</evidence>
<dbReference type="PROSITE" id="PS50127">
    <property type="entry name" value="UBC_2"/>
    <property type="match status" value="1"/>
</dbReference>
<keyword evidence="4" id="KW-0547">Nucleotide-binding</keyword>
<comment type="caution">
    <text evidence="7">The sequence shown here is derived from an EMBL/GenBank/DDBJ whole genome shotgun (WGS) entry which is preliminary data.</text>
</comment>
<dbReference type="Gene3D" id="3.10.110.10">
    <property type="entry name" value="Ubiquitin Conjugating Enzyme"/>
    <property type="match status" value="1"/>
</dbReference>
<dbReference type="InterPro" id="IPR050113">
    <property type="entry name" value="Ub_conjugating_enzyme"/>
</dbReference>
<dbReference type="Pfam" id="PF00179">
    <property type="entry name" value="UQ_con"/>
    <property type="match status" value="1"/>
</dbReference>
<dbReference type="InterPro" id="IPR023313">
    <property type="entry name" value="UBQ-conjugating_AS"/>
</dbReference>
<keyword evidence="8" id="KW-1185">Reference proteome</keyword>
<evidence type="ECO:0000256" key="4">
    <source>
        <dbReference type="RuleBase" id="RU362109"/>
    </source>
</evidence>
<reference evidence="7" key="1">
    <citation type="journal article" date="2023" name="G3 (Bethesda)">
        <title>Whole genome assemblies of Zophobas morio and Tenebrio molitor.</title>
        <authorList>
            <person name="Kaur S."/>
            <person name="Stinson S.A."/>
            <person name="diCenzo G.C."/>
        </authorList>
    </citation>
    <scope>NUCLEOTIDE SEQUENCE</scope>
    <source>
        <strain evidence="7">QUZm001</strain>
    </source>
</reference>
<accession>A0AA38M1Q8</accession>
<dbReference type="Proteomes" id="UP001168821">
    <property type="component" value="Unassembled WGS sequence"/>
</dbReference>
<evidence type="ECO:0000256" key="1">
    <source>
        <dbReference type="ARBA" id="ARBA00022679"/>
    </source>
</evidence>
<evidence type="ECO:0000256" key="3">
    <source>
        <dbReference type="PROSITE-ProRule" id="PRU10133"/>
    </source>
</evidence>
<sequence length="224" mass="25645">MAIQQLTKEFKELKINPPEGFNVELVDDDVFVWEVGIFGTPETIYEGAYLKAILHFPSNYPFSPFKMTFITEMWHPNVFEDGKVCISILHPPGEDPLNTFERPEERWSPAQTVSNVVMSVVSMLNEPETRSPANIAASVMYQRNKEEYNKKVRELVQRSREAALSENIEIPTTVEAYTARSVRARQKSQLLHARMHEEDDFFSFSETGDSTSSECGYSEEGSIY</sequence>
<keyword evidence="2 4" id="KW-0833">Ubl conjugation pathway</keyword>
<feature type="region of interest" description="Disordered" evidence="5">
    <location>
        <begin position="204"/>
        <end position="224"/>
    </location>
</feature>
<dbReference type="FunFam" id="3.10.110.10:FF:000051">
    <property type="entry name" value="ubiquitin-conjugating enzyme E2 R2-like"/>
    <property type="match status" value="1"/>
</dbReference>
<proteinExistence type="inferred from homology"/>